<evidence type="ECO:0000313" key="1">
    <source>
        <dbReference type="EMBL" id="SBS90926.1"/>
    </source>
</evidence>
<dbReference type="Proteomes" id="UP000078546">
    <property type="component" value="Unassembled WGS sequence"/>
</dbReference>
<dbReference type="EMBL" id="FLQV01000356">
    <property type="protein sequence ID" value="SBS90926.1"/>
    <property type="molecule type" value="Genomic_DNA"/>
</dbReference>
<accession>A0A1A8WD31</accession>
<protein>
    <submittedName>
        <fullName evidence="1">Uncharacterized protein</fullName>
    </submittedName>
</protein>
<sequence>MENYNFSFVSSNVHKCKLKIGRRGSFHPFRAFDLQITRERQFVFYFFETSETFLQPKSPDRSGSSLSKRVVYKLELEEKDKTLKEQFLCQRLGPRLGL</sequence>
<reference evidence="2" key="1">
    <citation type="submission" date="2016-05" db="EMBL/GenBank/DDBJ databases">
        <authorList>
            <person name="Naeem Raeece"/>
        </authorList>
    </citation>
    <scope>NUCLEOTIDE SEQUENCE [LARGE SCALE GENOMIC DNA]</scope>
</reference>
<gene>
    <name evidence="1" type="ORF">POVCU1_019390</name>
</gene>
<name>A0A1A8WD31_PLAOA</name>
<dbReference type="AlphaFoldDB" id="A0A1A8WD31"/>
<organism evidence="1 2">
    <name type="scientific">Plasmodium ovale curtisi</name>
    <dbReference type="NCBI Taxonomy" id="864141"/>
    <lineage>
        <taxon>Eukaryota</taxon>
        <taxon>Sar</taxon>
        <taxon>Alveolata</taxon>
        <taxon>Apicomplexa</taxon>
        <taxon>Aconoidasida</taxon>
        <taxon>Haemosporida</taxon>
        <taxon>Plasmodiidae</taxon>
        <taxon>Plasmodium</taxon>
        <taxon>Plasmodium (Plasmodium)</taxon>
    </lineage>
</organism>
<evidence type="ECO:0000313" key="2">
    <source>
        <dbReference type="Proteomes" id="UP000078546"/>
    </source>
</evidence>
<proteinExistence type="predicted"/>